<dbReference type="Gene3D" id="3.90.230.10">
    <property type="entry name" value="Creatinase/methionine aminopeptidase superfamily"/>
    <property type="match status" value="1"/>
</dbReference>
<evidence type="ECO:0000256" key="1">
    <source>
        <dbReference type="ARBA" id="ARBA00001424"/>
    </source>
</evidence>
<dbReference type="GO" id="GO:0006508">
    <property type="term" value="P:proteolysis"/>
    <property type="evidence" value="ECO:0007669"/>
    <property type="project" value="TreeGrafter"/>
</dbReference>
<keyword evidence="9" id="KW-0645">Protease</keyword>
<keyword evidence="5" id="KW-0479">Metal-binding</keyword>
<comment type="caution">
    <text evidence="9">The sequence shown here is derived from an EMBL/GenBank/DDBJ whole genome shotgun (WGS) entry which is preliminary data.</text>
</comment>
<dbReference type="Proteomes" id="UP000245845">
    <property type="component" value="Unassembled WGS sequence"/>
</dbReference>
<evidence type="ECO:0000256" key="5">
    <source>
        <dbReference type="ARBA" id="ARBA00022723"/>
    </source>
</evidence>
<proteinExistence type="inferred from homology"/>
<dbReference type="PANTHER" id="PTHR43226:SF4">
    <property type="entry name" value="XAA-PRO AMINOPEPTIDASE 3"/>
    <property type="match status" value="1"/>
</dbReference>
<dbReference type="InterPro" id="IPR052433">
    <property type="entry name" value="X-Pro_dipept-like"/>
</dbReference>
<accession>A0A2Y9C6S3</accession>
<keyword evidence="6" id="KW-0378">Hydrolase</keyword>
<dbReference type="GO" id="GO:0030145">
    <property type="term" value="F:manganese ion binding"/>
    <property type="evidence" value="ECO:0007669"/>
    <property type="project" value="InterPro"/>
</dbReference>
<dbReference type="AlphaFoldDB" id="A0A2Y9C6S3"/>
<reference evidence="9 10" key="1">
    <citation type="submission" date="2018-05" db="EMBL/GenBank/DDBJ databases">
        <title>The Hungate 1000. A catalogue of reference genomes from the rumen microbiome.</title>
        <authorList>
            <person name="Kelly W."/>
        </authorList>
    </citation>
    <scope>NUCLEOTIDE SEQUENCE [LARGE SCALE GENOMIC DNA]</scope>
    <source>
        <strain evidence="9 10">NLAE-zl-C242</strain>
    </source>
</reference>
<evidence type="ECO:0000256" key="6">
    <source>
        <dbReference type="ARBA" id="ARBA00022801"/>
    </source>
</evidence>
<dbReference type="InterPro" id="IPR029149">
    <property type="entry name" value="Creatin/AminoP/Spt16_N"/>
</dbReference>
<evidence type="ECO:0000313" key="9">
    <source>
        <dbReference type="EMBL" id="PWJ19440.1"/>
    </source>
</evidence>
<dbReference type="Pfam" id="PF00557">
    <property type="entry name" value="Peptidase_M24"/>
    <property type="match status" value="1"/>
</dbReference>
<evidence type="ECO:0000256" key="2">
    <source>
        <dbReference type="ARBA" id="ARBA00001936"/>
    </source>
</evidence>
<dbReference type="Pfam" id="PF05195">
    <property type="entry name" value="AMP_N"/>
    <property type="match status" value="1"/>
</dbReference>
<feature type="domain" description="Aminopeptidase P N-terminal" evidence="8">
    <location>
        <begin position="1"/>
        <end position="138"/>
    </location>
</feature>
<dbReference type="SUPFAM" id="SSF53092">
    <property type="entry name" value="Creatinase/prolidase N-terminal domain"/>
    <property type="match status" value="1"/>
</dbReference>
<dbReference type="RefSeq" id="WP_109733874.1">
    <property type="nucleotide sequence ID" value="NZ_BAAACK010000005.1"/>
</dbReference>
<keyword evidence="10" id="KW-1185">Reference proteome</keyword>
<comment type="similarity">
    <text evidence="3">Belongs to the peptidase M24B family.</text>
</comment>
<evidence type="ECO:0000259" key="8">
    <source>
        <dbReference type="SMART" id="SM01011"/>
    </source>
</evidence>
<dbReference type="SMART" id="SM01011">
    <property type="entry name" value="AMP_N"/>
    <property type="match status" value="1"/>
</dbReference>
<dbReference type="GO" id="GO:0070006">
    <property type="term" value="F:metalloaminopeptidase activity"/>
    <property type="evidence" value="ECO:0007669"/>
    <property type="project" value="InterPro"/>
</dbReference>
<dbReference type="InterPro" id="IPR007865">
    <property type="entry name" value="Aminopep_P_N"/>
</dbReference>
<organism evidence="9 10">
    <name type="scientific">Faecalicatena orotica</name>
    <dbReference type="NCBI Taxonomy" id="1544"/>
    <lineage>
        <taxon>Bacteria</taxon>
        <taxon>Bacillati</taxon>
        <taxon>Bacillota</taxon>
        <taxon>Clostridia</taxon>
        <taxon>Lachnospirales</taxon>
        <taxon>Lachnospiraceae</taxon>
        <taxon>Faecalicatena</taxon>
    </lineage>
</organism>
<dbReference type="GO" id="GO:0005829">
    <property type="term" value="C:cytosol"/>
    <property type="evidence" value="ECO:0007669"/>
    <property type="project" value="TreeGrafter"/>
</dbReference>
<dbReference type="EC" id="3.4.11.9" evidence="4"/>
<evidence type="ECO:0000256" key="4">
    <source>
        <dbReference type="ARBA" id="ARBA00012574"/>
    </source>
</evidence>
<comment type="catalytic activity">
    <reaction evidence="1">
        <text>Release of any N-terminal amino acid, including proline, that is linked to proline, even from a dipeptide or tripeptide.</text>
        <dbReference type="EC" id="3.4.11.9"/>
    </reaction>
</comment>
<evidence type="ECO:0000256" key="3">
    <source>
        <dbReference type="ARBA" id="ARBA00008766"/>
    </source>
</evidence>
<dbReference type="OrthoDB" id="9806388at2"/>
<dbReference type="PANTHER" id="PTHR43226">
    <property type="entry name" value="XAA-PRO AMINOPEPTIDASE 3"/>
    <property type="match status" value="1"/>
</dbReference>
<gene>
    <name evidence="9" type="ORF">A8806_12329</name>
</gene>
<evidence type="ECO:0000256" key="7">
    <source>
        <dbReference type="ARBA" id="ARBA00023211"/>
    </source>
</evidence>
<protein>
    <recommendedName>
        <fullName evidence="4">Xaa-Pro aminopeptidase</fullName>
        <ecNumber evidence="4">3.4.11.9</ecNumber>
    </recommendedName>
</protein>
<dbReference type="Gene3D" id="3.40.350.10">
    <property type="entry name" value="Creatinase/prolidase N-terminal domain"/>
    <property type="match status" value="1"/>
</dbReference>
<dbReference type="InterPro" id="IPR000994">
    <property type="entry name" value="Pept_M24"/>
</dbReference>
<dbReference type="SUPFAM" id="SSF55920">
    <property type="entry name" value="Creatinase/aminopeptidase"/>
    <property type="match status" value="1"/>
</dbReference>
<dbReference type="InterPro" id="IPR036005">
    <property type="entry name" value="Creatinase/aminopeptidase-like"/>
</dbReference>
<dbReference type="EMBL" id="QGDL01000023">
    <property type="protein sequence ID" value="PWJ19440.1"/>
    <property type="molecule type" value="Genomic_DNA"/>
</dbReference>
<keyword evidence="9" id="KW-0031">Aminopeptidase</keyword>
<comment type="cofactor">
    <cofactor evidence="2">
        <name>Mn(2+)</name>
        <dbReference type="ChEBI" id="CHEBI:29035"/>
    </cofactor>
</comment>
<evidence type="ECO:0000313" key="10">
    <source>
        <dbReference type="Proteomes" id="UP000245845"/>
    </source>
</evidence>
<name>A0A2Y9C6S3_9FIRM</name>
<sequence length="415" mass="47651">MDAKFYKENRSALYRNLKPSSMVLIFSGEELRKTNDEDYPFFANRNFVYLTGVEQKESILWGQVTETGDIKETLFLLPPDKMKERWTGRRLTMPEAEAVSGVADYAFLEAFQPMLEQTLSQRQVDTVYLDIDESTIGGNVRYPARSIQSYIEETYPDIKIDSARAILKTLRTIKKPCEIEALKKAEEITREGILAMMEHSKPGMYEYQYKAYYDFVLAQHGLLEPGFPSIISGGKNNFCIHYYSYMGQVCDGDMVLNDVGVNYDHVTTDVSRGWPCNGKYSDKQKLLYECAYNTSEYMFRTVKPGIPAMDIDKMIKSYNCRQLMEAGVLKNADDIDTYMWHGGAHHIGFDVHDVVDVKGRLTEPGMVFCIDVGIYHEEWGIGFRLEDNCLVTEDGCVNLSANIPRRWQDIEEIMK</sequence>
<keyword evidence="7" id="KW-0464">Manganese</keyword>